<dbReference type="RefSeq" id="WP_017869963.1">
    <property type="nucleotide sequence ID" value="NZ_BMLZ01000018.1"/>
</dbReference>
<evidence type="ECO:0000313" key="3">
    <source>
        <dbReference type="EMBL" id="GGP30013.1"/>
    </source>
</evidence>
<reference evidence="2" key="2">
    <citation type="journal article" date="2014" name="Int. J. Syst. Evol. Microbiol.">
        <title>Complete genome sequence of Corynebacterium casei LMG S-19264T (=DSM 44701T), isolated from a smear-ripened cheese.</title>
        <authorList>
            <consortium name="US DOE Joint Genome Institute (JGI-PGF)"/>
            <person name="Walter F."/>
            <person name="Albersmeier A."/>
            <person name="Kalinowski J."/>
            <person name="Ruckert C."/>
        </authorList>
    </citation>
    <scope>NUCLEOTIDE SEQUENCE</scope>
    <source>
        <strain evidence="2">CGMCC 1.8885</strain>
    </source>
</reference>
<dbReference type="EMBL" id="BMMA01000022">
    <property type="protein sequence ID" value="GGI87439.1"/>
    <property type="molecule type" value="Genomic_DNA"/>
</dbReference>
<keyword evidence="4" id="KW-1185">Reference proteome</keyword>
<name>A0AAV4KBQ7_9DEIO</name>
<evidence type="ECO:0000313" key="4">
    <source>
        <dbReference type="Proteomes" id="UP000630135"/>
    </source>
</evidence>
<proteinExistence type="predicted"/>
<accession>A0AAV4KBQ7</accession>
<evidence type="ECO:0000256" key="1">
    <source>
        <dbReference type="SAM" id="MobiDB-lite"/>
    </source>
</evidence>
<protein>
    <submittedName>
        <fullName evidence="2">Uncharacterized protein</fullName>
    </submittedName>
</protein>
<dbReference type="EMBL" id="BMLZ01000018">
    <property type="protein sequence ID" value="GGP30013.1"/>
    <property type="molecule type" value="Genomic_DNA"/>
</dbReference>
<organism evidence="2 5">
    <name type="scientific">Deinococcus wulumuqiensis</name>
    <dbReference type="NCBI Taxonomy" id="980427"/>
    <lineage>
        <taxon>Bacteria</taxon>
        <taxon>Thermotogati</taxon>
        <taxon>Deinococcota</taxon>
        <taxon>Deinococci</taxon>
        <taxon>Deinococcales</taxon>
        <taxon>Deinococcaceae</taxon>
        <taxon>Deinococcus</taxon>
    </lineage>
</organism>
<dbReference type="Proteomes" id="UP000652720">
    <property type="component" value="Unassembled WGS sequence"/>
</dbReference>
<feature type="region of interest" description="Disordered" evidence="1">
    <location>
        <begin position="75"/>
        <end position="104"/>
    </location>
</feature>
<sequence length="146" mass="16822">MTPLPTRLADLFALSWPGLLVYQDHRGEVERVELTAGGEVLDTYTPAELTAGHTLGLYEQLHAQATRNGLRVTLDSDPERHRDHRHTVTLSRGRTKRPGEGPDPLTAFTRAAMSWQEAHRQRPSLRERLRWAWQDARQDRRERRAV</sequence>
<comment type="caution">
    <text evidence="2">The sequence shown here is derived from an EMBL/GenBank/DDBJ whole genome shotgun (WGS) entry which is preliminary data.</text>
</comment>
<evidence type="ECO:0000313" key="2">
    <source>
        <dbReference type="EMBL" id="GGI87439.1"/>
    </source>
</evidence>
<evidence type="ECO:0000313" key="5">
    <source>
        <dbReference type="Proteomes" id="UP000652720"/>
    </source>
</evidence>
<dbReference type="AlphaFoldDB" id="A0AAV4KBQ7"/>
<dbReference type="GeneID" id="59164439"/>
<reference evidence="4" key="3">
    <citation type="journal article" date="2019" name="Int. J. Syst. Evol. Microbiol.">
        <title>The Global Catalogue of Microorganisms (GCM) 10K type strain sequencing project: providing services to taxonomists for standard genome sequencing and annotation.</title>
        <authorList>
            <consortium name="The Broad Institute Genomics Platform"/>
            <consortium name="The Broad Institute Genome Sequencing Center for Infectious Disease"/>
            <person name="Wu L."/>
            <person name="Ma J."/>
        </authorList>
    </citation>
    <scope>NUCLEOTIDE SEQUENCE [LARGE SCALE GENOMIC DNA]</scope>
    <source>
        <strain evidence="4">CGMCC 1.8884</strain>
    </source>
</reference>
<gene>
    <name evidence="3" type="ORF">GCM10008021_16640</name>
    <name evidence="2" type="ORF">GCM10010914_22400</name>
</gene>
<dbReference type="Proteomes" id="UP000630135">
    <property type="component" value="Unassembled WGS sequence"/>
</dbReference>
<reference evidence="3" key="1">
    <citation type="journal article" date="2014" name="Int. J. Syst. Evol. Microbiol.">
        <title>Complete genome of a new Firmicutes species belonging to the dominant human colonic microbiota ('Ruminococcus bicirculans') reveals two chromosomes and a selective capacity to utilize plant glucans.</title>
        <authorList>
            <consortium name="NISC Comparative Sequencing Program"/>
            <person name="Wegmann U."/>
            <person name="Louis P."/>
            <person name="Goesmann A."/>
            <person name="Henrissat B."/>
            <person name="Duncan S.H."/>
            <person name="Flint H.J."/>
        </authorList>
    </citation>
    <scope>NUCLEOTIDE SEQUENCE</scope>
    <source>
        <strain evidence="3">CGMCC 1.8884</strain>
    </source>
</reference>
<reference evidence="2" key="4">
    <citation type="submission" date="2023-08" db="EMBL/GenBank/DDBJ databases">
        <authorList>
            <person name="Sun Q."/>
            <person name="Zhou Y."/>
        </authorList>
    </citation>
    <scope>NUCLEOTIDE SEQUENCE</scope>
    <source>
        <strain evidence="3">CGMCC 1.8884</strain>
        <strain evidence="2">CGMCC 1.8885</strain>
    </source>
</reference>